<dbReference type="OrthoDB" id="5574448at2"/>
<sequence>MSQLTFQSTTLQTINRNNQTYIYATDLAKALKYADTSSVLRIYSRYEDEFTADMSFSVNLTVNGINDSQRQIQQRIFSLRGAHLIAMFARTPVAKEFRKWVLDILDRETAQLPIPQPEPTYSLEITKDDIHDLVWLLFSHEQMRQLLGSLIKPLEMLGSRYSGPVYGNYTEYKRCYKDCLPLIKRCLEPLKTTQPIEWERLNQRLANF</sequence>
<dbReference type="Pfam" id="PF10548">
    <property type="entry name" value="P22_AR_C"/>
    <property type="match status" value="1"/>
</dbReference>
<dbReference type="InterPro" id="IPR003497">
    <property type="entry name" value="BRO_N_domain"/>
</dbReference>
<protein>
    <recommendedName>
        <fullName evidence="1">Bro-N domain-containing protein</fullName>
    </recommendedName>
</protein>
<dbReference type="PROSITE" id="PS51750">
    <property type="entry name" value="BRO_N"/>
    <property type="match status" value="1"/>
</dbReference>
<dbReference type="RefSeq" id="WP_135057930.1">
    <property type="nucleotide sequence ID" value="NZ_JADGLC010000023.1"/>
</dbReference>
<dbReference type="AlphaFoldDB" id="A0A4Y9JRX5"/>
<dbReference type="Pfam" id="PF02498">
    <property type="entry name" value="Bro-N"/>
    <property type="match status" value="1"/>
</dbReference>
<proteinExistence type="predicted"/>
<accession>A0A4Y9JRX5</accession>
<feature type="domain" description="Bro-N" evidence="1">
    <location>
        <begin position="1"/>
        <end position="119"/>
    </location>
</feature>
<comment type="caution">
    <text evidence="2">The sequence shown here is derived from an EMBL/GenBank/DDBJ whole genome shotgun (WGS) entry which is preliminary data.</text>
</comment>
<evidence type="ECO:0000313" key="2">
    <source>
        <dbReference type="EMBL" id="TFV08574.1"/>
    </source>
</evidence>
<dbReference type="EMBL" id="SPPA01000023">
    <property type="protein sequence ID" value="TFV08574.1"/>
    <property type="molecule type" value="Genomic_DNA"/>
</dbReference>
<dbReference type="InterPro" id="IPR018876">
    <property type="entry name" value="Phage_P22_antirepressor_C"/>
</dbReference>
<evidence type="ECO:0000313" key="3">
    <source>
        <dbReference type="Proteomes" id="UP000297396"/>
    </source>
</evidence>
<organism evidence="2 3">
    <name type="scientific">Muribacter muris</name>
    <dbReference type="NCBI Taxonomy" id="67855"/>
    <lineage>
        <taxon>Bacteria</taxon>
        <taxon>Pseudomonadati</taxon>
        <taxon>Pseudomonadota</taxon>
        <taxon>Gammaproteobacteria</taxon>
        <taxon>Pasteurellales</taxon>
        <taxon>Pasteurellaceae</taxon>
        <taxon>Muribacter</taxon>
    </lineage>
</organism>
<name>A0A4Y9JRX5_9PAST</name>
<dbReference type="SMART" id="SM01040">
    <property type="entry name" value="Bro-N"/>
    <property type="match status" value="1"/>
</dbReference>
<reference evidence="2 3" key="1">
    <citation type="submission" date="2019-03" db="EMBL/GenBank/DDBJ databases">
        <title>Diversity of the mouse oral microbiome.</title>
        <authorList>
            <person name="Joseph S."/>
            <person name="Aduse-Opoku J."/>
            <person name="Curtis M."/>
            <person name="Wade W."/>
            <person name="Hashim A."/>
        </authorList>
    </citation>
    <scope>NUCLEOTIDE SEQUENCE [LARGE SCALE GENOMIC DNA]</scope>
    <source>
        <strain evidence="2 3">WT12</strain>
    </source>
</reference>
<evidence type="ECO:0000259" key="1">
    <source>
        <dbReference type="PROSITE" id="PS51750"/>
    </source>
</evidence>
<dbReference type="Proteomes" id="UP000297396">
    <property type="component" value="Unassembled WGS sequence"/>
</dbReference>
<gene>
    <name evidence="2" type="ORF">E4T80_09805</name>
</gene>